<proteinExistence type="predicted"/>
<evidence type="ECO:0000313" key="1">
    <source>
        <dbReference type="EMBL" id="HIY96763.1"/>
    </source>
</evidence>
<reference evidence="1" key="2">
    <citation type="submission" date="2021-04" db="EMBL/GenBank/DDBJ databases">
        <authorList>
            <person name="Gilroy R."/>
        </authorList>
    </citation>
    <scope>NUCLEOTIDE SEQUENCE</scope>
    <source>
        <strain evidence="1">1345</strain>
    </source>
</reference>
<dbReference type="AlphaFoldDB" id="A0A9D1ZWI4"/>
<dbReference type="Proteomes" id="UP000886750">
    <property type="component" value="Unassembled WGS sequence"/>
</dbReference>
<dbReference type="EMBL" id="DXCQ01000028">
    <property type="protein sequence ID" value="HIY96763.1"/>
    <property type="molecule type" value="Genomic_DNA"/>
</dbReference>
<gene>
    <name evidence="1" type="ORF">H9729_03670</name>
</gene>
<organism evidence="1 2">
    <name type="scientific">Candidatus Borkfalkia excrementigallinarum</name>
    <dbReference type="NCBI Taxonomy" id="2838506"/>
    <lineage>
        <taxon>Bacteria</taxon>
        <taxon>Bacillati</taxon>
        <taxon>Bacillota</taxon>
        <taxon>Clostridia</taxon>
        <taxon>Christensenellales</taxon>
        <taxon>Christensenellaceae</taxon>
        <taxon>Candidatus Borkfalkia</taxon>
    </lineage>
</organism>
<protein>
    <submittedName>
        <fullName evidence="1">Uncharacterized protein</fullName>
    </submittedName>
</protein>
<reference evidence="1" key="1">
    <citation type="journal article" date="2021" name="PeerJ">
        <title>Extensive microbial diversity within the chicken gut microbiome revealed by metagenomics and culture.</title>
        <authorList>
            <person name="Gilroy R."/>
            <person name="Ravi A."/>
            <person name="Getino M."/>
            <person name="Pursley I."/>
            <person name="Horton D.L."/>
            <person name="Alikhan N.F."/>
            <person name="Baker D."/>
            <person name="Gharbi K."/>
            <person name="Hall N."/>
            <person name="Watson M."/>
            <person name="Adriaenssens E.M."/>
            <person name="Foster-Nyarko E."/>
            <person name="Jarju S."/>
            <person name="Secka A."/>
            <person name="Antonio M."/>
            <person name="Oren A."/>
            <person name="Chaudhuri R.R."/>
            <person name="La Ragione R."/>
            <person name="Hildebrand F."/>
            <person name="Pallen M.J."/>
        </authorList>
    </citation>
    <scope>NUCLEOTIDE SEQUENCE</scope>
    <source>
        <strain evidence="1">1345</strain>
    </source>
</reference>
<comment type="caution">
    <text evidence="1">The sequence shown here is derived from an EMBL/GenBank/DDBJ whole genome shotgun (WGS) entry which is preliminary data.</text>
</comment>
<evidence type="ECO:0000313" key="2">
    <source>
        <dbReference type="Proteomes" id="UP000886750"/>
    </source>
</evidence>
<name>A0A9D1ZWI4_9FIRM</name>
<accession>A0A9D1ZWI4</accession>
<sequence length="107" mass="12507">MSDIKDMRCLNDLLYIDGIYKKLQKHEQDFYIVLDALLNISTLLPMCYTQYGEGYEEFRKYEKVYTTLMETIESLKAYDVEVKLPRLLQDKLDSLFSGGEGNDDADN</sequence>